<sequence>MVRRTGAALASCDVTDTTPATPPDAEPDPRRPLAGRTALVTGAASGIGRAVAQRLAAAGAELLLVDLDADRLAGVAEALGAEALACDLGDADAVAALGLRRRRVDVLVNNAGLQHVAPVEDFDPERFALIHRVMLHAPFLLARDVLPGMYERGWGRLVHLTSAHGHRASAYKAAYVSAKHGLEGLSKVIAVEAAGRGVTSNTVAPGYVRTPLVEGQVADQARRHGIGEDEVLERVMLARTPVKRLVEPAEVAELVAYLCGPHTDSITGASHHLDGGWTAT</sequence>
<protein>
    <submittedName>
        <fullName evidence="3">3-hydroxybutyrate dehydrogenase</fullName>
    </submittedName>
</protein>
<proteinExistence type="inferred from homology"/>
<dbReference type="PANTHER" id="PTHR42879:SF2">
    <property type="entry name" value="3-OXOACYL-[ACYL-CARRIER-PROTEIN] REDUCTASE FABG"/>
    <property type="match status" value="1"/>
</dbReference>
<dbReference type="InterPro" id="IPR050259">
    <property type="entry name" value="SDR"/>
</dbReference>
<dbReference type="InterPro" id="IPR020904">
    <property type="entry name" value="Sc_DH/Rdtase_CS"/>
</dbReference>
<dbReference type="EMBL" id="BAAAMY010000001">
    <property type="protein sequence ID" value="GAA1906698.1"/>
    <property type="molecule type" value="Genomic_DNA"/>
</dbReference>
<evidence type="ECO:0000256" key="2">
    <source>
        <dbReference type="SAM" id="MobiDB-lite"/>
    </source>
</evidence>
<reference evidence="3 4" key="1">
    <citation type="journal article" date="2019" name="Int. J. Syst. Evol. Microbiol.">
        <title>The Global Catalogue of Microorganisms (GCM) 10K type strain sequencing project: providing services to taxonomists for standard genome sequencing and annotation.</title>
        <authorList>
            <consortium name="The Broad Institute Genomics Platform"/>
            <consortium name="The Broad Institute Genome Sequencing Center for Infectious Disease"/>
            <person name="Wu L."/>
            <person name="Ma J."/>
        </authorList>
    </citation>
    <scope>NUCLEOTIDE SEQUENCE [LARGE SCALE GENOMIC DNA]</scope>
    <source>
        <strain evidence="3 4">JCM 14046</strain>
    </source>
</reference>
<dbReference type="PRINTS" id="PR00080">
    <property type="entry name" value="SDRFAMILY"/>
</dbReference>
<evidence type="ECO:0000313" key="3">
    <source>
        <dbReference type="EMBL" id="GAA1906698.1"/>
    </source>
</evidence>
<feature type="region of interest" description="Disordered" evidence="2">
    <location>
        <begin position="1"/>
        <end position="32"/>
    </location>
</feature>
<dbReference type="InterPro" id="IPR036291">
    <property type="entry name" value="NAD(P)-bd_dom_sf"/>
</dbReference>
<dbReference type="InterPro" id="IPR011294">
    <property type="entry name" value="3-OHbutyrate_DH"/>
</dbReference>
<dbReference type="NCBIfam" id="TIGR01963">
    <property type="entry name" value="PHB_DH"/>
    <property type="match status" value="1"/>
</dbReference>
<comment type="similarity">
    <text evidence="1">Belongs to the short-chain dehydrogenases/reductases (SDR) family.</text>
</comment>
<accession>A0ABN2NZS5</accession>
<dbReference type="PROSITE" id="PS00061">
    <property type="entry name" value="ADH_SHORT"/>
    <property type="match status" value="1"/>
</dbReference>
<dbReference type="PANTHER" id="PTHR42879">
    <property type="entry name" value="3-OXOACYL-(ACYL-CARRIER-PROTEIN) REDUCTASE"/>
    <property type="match status" value="1"/>
</dbReference>
<name>A0ABN2NZS5_9ACTN</name>
<dbReference type="Pfam" id="PF13561">
    <property type="entry name" value="adh_short_C2"/>
    <property type="match status" value="1"/>
</dbReference>
<dbReference type="Proteomes" id="UP001501612">
    <property type="component" value="Unassembled WGS sequence"/>
</dbReference>
<dbReference type="SUPFAM" id="SSF51735">
    <property type="entry name" value="NAD(P)-binding Rossmann-fold domains"/>
    <property type="match status" value="1"/>
</dbReference>
<gene>
    <name evidence="3" type="ORF">GCM10009737_04370</name>
</gene>
<dbReference type="InterPro" id="IPR002347">
    <property type="entry name" value="SDR_fam"/>
</dbReference>
<evidence type="ECO:0000256" key="1">
    <source>
        <dbReference type="ARBA" id="ARBA00006484"/>
    </source>
</evidence>
<dbReference type="NCBIfam" id="NF009093">
    <property type="entry name" value="PRK12429.1"/>
    <property type="match status" value="1"/>
</dbReference>
<organism evidence="3 4">
    <name type="scientific">Nocardioides lentus</name>
    <dbReference type="NCBI Taxonomy" id="338077"/>
    <lineage>
        <taxon>Bacteria</taxon>
        <taxon>Bacillati</taxon>
        <taxon>Actinomycetota</taxon>
        <taxon>Actinomycetes</taxon>
        <taxon>Propionibacteriales</taxon>
        <taxon>Nocardioidaceae</taxon>
        <taxon>Nocardioides</taxon>
    </lineage>
</organism>
<comment type="caution">
    <text evidence="3">The sequence shown here is derived from an EMBL/GenBank/DDBJ whole genome shotgun (WGS) entry which is preliminary data.</text>
</comment>
<evidence type="ECO:0000313" key="4">
    <source>
        <dbReference type="Proteomes" id="UP001501612"/>
    </source>
</evidence>
<dbReference type="PRINTS" id="PR00081">
    <property type="entry name" value="GDHRDH"/>
</dbReference>
<dbReference type="Gene3D" id="3.40.50.720">
    <property type="entry name" value="NAD(P)-binding Rossmann-like Domain"/>
    <property type="match status" value="1"/>
</dbReference>
<keyword evidence="4" id="KW-1185">Reference proteome</keyword>